<accession>A0A2M4D3J1</accession>
<dbReference type="AlphaFoldDB" id="A0A2M4D3J1"/>
<evidence type="ECO:0000313" key="1">
    <source>
        <dbReference type="EMBL" id="MBW72115.1"/>
    </source>
</evidence>
<protein>
    <submittedName>
        <fullName evidence="1">Putative secreted protein</fullName>
    </submittedName>
</protein>
<reference evidence="1" key="1">
    <citation type="submission" date="2018-01" db="EMBL/GenBank/DDBJ databases">
        <title>An insight into the sialome of Amazonian anophelines.</title>
        <authorList>
            <person name="Ribeiro J.M."/>
            <person name="Scarpassa V."/>
            <person name="Calvo E."/>
        </authorList>
    </citation>
    <scope>NUCLEOTIDE SEQUENCE</scope>
</reference>
<dbReference type="EMBL" id="GGFL01007937">
    <property type="protein sequence ID" value="MBW72115.1"/>
    <property type="molecule type" value="Transcribed_RNA"/>
</dbReference>
<name>A0A2M4D3J1_ANODA</name>
<sequence>MLCATCLNFTVPGWSVAITYCTCFTSSGIVSDCSWLVAITWTRPTVSLLFTSPSRVTCTTPALAALSFSS</sequence>
<organism evidence="1">
    <name type="scientific">Anopheles darlingi</name>
    <name type="common">Mosquito</name>
    <dbReference type="NCBI Taxonomy" id="43151"/>
    <lineage>
        <taxon>Eukaryota</taxon>
        <taxon>Metazoa</taxon>
        <taxon>Ecdysozoa</taxon>
        <taxon>Arthropoda</taxon>
        <taxon>Hexapoda</taxon>
        <taxon>Insecta</taxon>
        <taxon>Pterygota</taxon>
        <taxon>Neoptera</taxon>
        <taxon>Endopterygota</taxon>
        <taxon>Diptera</taxon>
        <taxon>Nematocera</taxon>
        <taxon>Culicoidea</taxon>
        <taxon>Culicidae</taxon>
        <taxon>Anophelinae</taxon>
        <taxon>Anopheles</taxon>
    </lineage>
</organism>
<proteinExistence type="predicted"/>